<evidence type="ECO:0000256" key="5">
    <source>
        <dbReference type="SAM" id="Phobius"/>
    </source>
</evidence>
<evidence type="ECO:0000259" key="6">
    <source>
        <dbReference type="Pfam" id="PF01061"/>
    </source>
</evidence>
<protein>
    <submittedName>
        <fullName evidence="7">Exporter of polyketide antibiotics</fullName>
    </submittedName>
</protein>
<feature type="transmembrane region" description="Helical" evidence="5">
    <location>
        <begin position="130"/>
        <end position="155"/>
    </location>
</feature>
<evidence type="ECO:0000313" key="7">
    <source>
        <dbReference type="EMBL" id="GGB39844.1"/>
    </source>
</evidence>
<organism evidence="7 8">
    <name type="scientific">Gordonia jinhuaensis</name>
    <dbReference type="NCBI Taxonomy" id="1517702"/>
    <lineage>
        <taxon>Bacteria</taxon>
        <taxon>Bacillati</taxon>
        <taxon>Actinomycetota</taxon>
        <taxon>Actinomycetes</taxon>
        <taxon>Mycobacteriales</taxon>
        <taxon>Gordoniaceae</taxon>
        <taxon>Gordonia</taxon>
    </lineage>
</organism>
<feature type="transmembrane region" description="Helical" evidence="5">
    <location>
        <begin position="342"/>
        <end position="363"/>
    </location>
</feature>
<accession>A0A916TCL3</accession>
<sequence length="531" mass="55839">MATATAVLGTPQLLKASLRHEARSFLPWVVIVTALSVSSVIVYPLLFPSQHDRHAFATTVGSNPALGLIFGPAYDLSTVDGFNAWRSLALGGFITALGAILIVVKASRGQEDSGQAELLASGVLGREARLLTAMLMGMIASVAVGVVSSVLTGLFGGGWEASLLLGAGFVVTGWMFSAVAALTAQIGSDARTATSLAVGVLSVLFVLRGFLFSIDAPRWTVWINPLGWIEETRPATGDHWWPLILGVVFTAVVAGIAFAFQVSRDFGQGLIATPPGPARGRIHSVLGLAIRLNRSPIIYWSCAFVGLGVIFGYFTGSVRSLFAANPEMAKIFASGAANPAELYGAFLVTIFSLVGIIASIAGVQTINLVRNEELNDRAEPVLATAVTRNRYLGSSVAVAFAETALYMVIAGVVVGIFTAYHNIGISFGDALLQAVATIPAVWTVVAVAVAVIGAVPQARLASWIGVLASFAITLFGPSFKFPEWAMDISPFHHAPDVTTGSSDGWGLLWISLFTVAFLVIGFAGFRRRDTP</sequence>
<gene>
    <name evidence="7" type="ORF">GCM10011489_29350</name>
</gene>
<dbReference type="InterPro" id="IPR013525">
    <property type="entry name" value="ABC2_TM"/>
</dbReference>
<dbReference type="GO" id="GO:0016020">
    <property type="term" value="C:membrane"/>
    <property type="evidence" value="ECO:0007669"/>
    <property type="project" value="UniProtKB-SubCell"/>
</dbReference>
<feature type="transmembrane region" description="Helical" evidence="5">
    <location>
        <begin position="196"/>
        <end position="214"/>
    </location>
</feature>
<proteinExistence type="predicted"/>
<reference evidence="7" key="2">
    <citation type="submission" date="2020-09" db="EMBL/GenBank/DDBJ databases">
        <authorList>
            <person name="Sun Q."/>
            <person name="Zhou Y."/>
        </authorList>
    </citation>
    <scope>NUCLEOTIDE SEQUENCE</scope>
    <source>
        <strain evidence="7">CGMCC 1.12827</strain>
    </source>
</reference>
<dbReference type="GO" id="GO:0140359">
    <property type="term" value="F:ABC-type transporter activity"/>
    <property type="evidence" value="ECO:0007669"/>
    <property type="project" value="InterPro"/>
</dbReference>
<evidence type="ECO:0000256" key="3">
    <source>
        <dbReference type="ARBA" id="ARBA00022989"/>
    </source>
</evidence>
<evidence type="ECO:0000256" key="2">
    <source>
        <dbReference type="ARBA" id="ARBA00022692"/>
    </source>
</evidence>
<comment type="caution">
    <text evidence="7">The sequence shown here is derived from an EMBL/GenBank/DDBJ whole genome shotgun (WGS) entry which is preliminary data.</text>
</comment>
<feature type="domain" description="ABC-2 type transporter transmembrane" evidence="6">
    <location>
        <begin position="65"/>
        <end position="229"/>
    </location>
</feature>
<feature type="transmembrane region" description="Helical" evidence="5">
    <location>
        <begin position="460"/>
        <end position="479"/>
    </location>
</feature>
<keyword evidence="2 5" id="KW-0812">Transmembrane</keyword>
<evidence type="ECO:0000256" key="4">
    <source>
        <dbReference type="ARBA" id="ARBA00023136"/>
    </source>
</evidence>
<feature type="transmembrane region" description="Helical" evidence="5">
    <location>
        <begin position="84"/>
        <end position="104"/>
    </location>
</feature>
<dbReference type="Proteomes" id="UP000621454">
    <property type="component" value="Unassembled WGS sequence"/>
</dbReference>
<dbReference type="Pfam" id="PF01061">
    <property type="entry name" value="ABC2_membrane"/>
    <property type="match status" value="1"/>
</dbReference>
<name>A0A916TCL3_9ACTN</name>
<feature type="transmembrane region" description="Helical" evidence="5">
    <location>
        <begin position="505"/>
        <end position="525"/>
    </location>
</feature>
<reference evidence="7" key="1">
    <citation type="journal article" date="2014" name="Int. J. Syst. Evol. Microbiol.">
        <title>Complete genome sequence of Corynebacterium casei LMG S-19264T (=DSM 44701T), isolated from a smear-ripened cheese.</title>
        <authorList>
            <consortium name="US DOE Joint Genome Institute (JGI-PGF)"/>
            <person name="Walter F."/>
            <person name="Albersmeier A."/>
            <person name="Kalinowski J."/>
            <person name="Ruckert C."/>
        </authorList>
    </citation>
    <scope>NUCLEOTIDE SEQUENCE</scope>
    <source>
        <strain evidence="7">CGMCC 1.12827</strain>
    </source>
</reference>
<dbReference type="EMBL" id="BMGC01000024">
    <property type="protein sequence ID" value="GGB39844.1"/>
    <property type="molecule type" value="Genomic_DNA"/>
</dbReference>
<feature type="transmembrane region" description="Helical" evidence="5">
    <location>
        <begin position="430"/>
        <end position="453"/>
    </location>
</feature>
<feature type="transmembrane region" description="Helical" evidence="5">
    <location>
        <begin position="25"/>
        <end position="46"/>
    </location>
</feature>
<feature type="transmembrane region" description="Helical" evidence="5">
    <location>
        <begin position="240"/>
        <end position="260"/>
    </location>
</feature>
<dbReference type="AlphaFoldDB" id="A0A916TCL3"/>
<evidence type="ECO:0000256" key="1">
    <source>
        <dbReference type="ARBA" id="ARBA00004141"/>
    </source>
</evidence>
<feature type="transmembrane region" description="Helical" evidence="5">
    <location>
        <begin position="297"/>
        <end position="322"/>
    </location>
</feature>
<keyword evidence="4 5" id="KW-0472">Membrane</keyword>
<evidence type="ECO:0000313" key="8">
    <source>
        <dbReference type="Proteomes" id="UP000621454"/>
    </source>
</evidence>
<comment type="subcellular location">
    <subcellularLocation>
        <location evidence="1">Membrane</location>
        <topology evidence="1">Multi-pass membrane protein</topology>
    </subcellularLocation>
</comment>
<feature type="transmembrane region" description="Helical" evidence="5">
    <location>
        <begin position="161"/>
        <end position="184"/>
    </location>
</feature>
<dbReference type="RefSeq" id="WP_188587335.1">
    <property type="nucleotide sequence ID" value="NZ_BMGC01000024.1"/>
</dbReference>
<feature type="transmembrane region" description="Helical" evidence="5">
    <location>
        <begin position="396"/>
        <end position="418"/>
    </location>
</feature>
<keyword evidence="3 5" id="KW-1133">Transmembrane helix</keyword>
<keyword evidence="8" id="KW-1185">Reference proteome</keyword>